<protein>
    <submittedName>
        <fullName evidence="8">Isoflavone 3'-hydroxylase</fullName>
        <ecNumber evidence="8">1.14.14.88</ecNumber>
    </submittedName>
    <submittedName>
        <fullName evidence="9">Putative cytochrome P450</fullName>
    </submittedName>
</protein>
<dbReference type="Proteomes" id="UP000215914">
    <property type="component" value="Chromosome 8"/>
</dbReference>
<dbReference type="InterPro" id="IPR002401">
    <property type="entry name" value="Cyt_P450_E_grp-I"/>
</dbReference>
<dbReference type="STRING" id="4232.A0A251U324"/>
<keyword evidence="5" id="KW-0503">Monooxygenase</keyword>
<evidence type="ECO:0000313" key="8">
    <source>
        <dbReference type="EMBL" id="KAF5808944.1"/>
    </source>
</evidence>
<name>A0A251U324_HELAN</name>
<dbReference type="InterPro" id="IPR036396">
    <property type="entry name" value="Cyt_P450_sf"/>
</dbReference>
<keyword evidence="6" id="KW-0175">Coiled coil</keyword>
<evidence type="ECO:0000256" key="2">
    <source>
        <dbReference type="ARBA" id="ARBA00022723"/>
    </source>
</evidence>
<reference evidence="9" key="2">
    <citation type="submission" date="2017-02" db="EMBL/GenBank/DDBJ databases">
        <title>Sunflower complete genome.</title>
        <authorList>
            <person name="Langlade N."/>
            <person name="Munos S."/>
        </authorList>
    </citation>
    <scope>NUCLEOTIDE SEQUENCE [LARGE SCALE GENOMIC DNA]</scope>
    <source>
        <tissue evidence="9">Leaves</tissue>
    </source>
</reference>
<gene>
    <name evidence="9" type="ORF">HannXRQ_Chr08g0213331</name>
    <name evidence="8" type="ORF">HanXRQr2_Chr04g0151291</name>
</gene>
<dbReference type="Gramene" id="mRNA:HanXRQr2_Chr04g0151291">
    <property type="protein sequence ID" value="mRNA:HanXRQr2_Chr04g0151291"/>
    <property type="gene ID" value="HanXRQr2_Chr04g0151291"/>
</dbReference>
<feature type="transmembrane region" description="Helical" evidence="7">
    <location>
        <begin position="6"/>
        <end position="26"/>
    </location>
</feature>
<dbReference type="Gene3D" id="1.10.630.10">
    <property type="entry name" value="Cytochrome P450"/>
    <property type="match status" value="1"/>
</dbReference>
<proteinExistence type="predicted"/>
<dbReference type="PRINTS" id="PR00463">
    <property type="entry name" value="EP450I"/>
</dbReference>
<keyword evidence="1" id="KW-0349">Heme</keyword>
<evidence type="ECO:0000256" key="6">
    <source>
        <dbReference type="SAM" id="Coils"/>
    </source>
</evidence>
<keyword evidence="7" id="KW-0472">Membrane</keyword>
<evidence type="ECO:0000256" key="5">
    <source>
        <dbReference type="ARBA" id="ARBA00023033"/>
    </source>
</evidence>
<accession>A0A251U324</accession>
<evidence type="ECO:0000256" key="1">
    <source>
        <dbReference type="ARBA" id="ARBA00022617"/>
    </source>
</evidence>
<dbReference type="AlphaFoldDB" id="A0A251U324"/>
<reference evidence="8 10" key="1">
    <citation type="journal article" date="2017" name="Nature">
        <title>The sunflower genome provides insights into oil metabolism, flowering and Asterid evolution.</title>
        <authorList>
            <person name="Badouin H."/>
            <person name="Gouzy J."/>
            <person name="Grassa C.J."/>
            <person name="Murat F."/>
            <person name="Staton S.E."/>
            <person name="Cottret L."/>
            <person name="Lelandais-Briere C."/>
            <person name="Owens G.L."/>
            <person name="Carrere S."/>
            <person name="Mayjonade B."/>
            <person name="Legrand L."/>
            <person name="Gill N."/>
            <person name="Kane N.C."/>
            <person name="Bowers J.E."/>
            <person name="Hubner S."/>
            <person name="Bellec A."/>
            <person name="Berard A."/>
            <person name="Berges H."/>
            <person name="Blanchet N."/>
            <person name="Boniface M.C."/>
            <person name="Brunel D."/>
            <person name="Catrice O."/>
            <person name="Chaidir N."/>
            <person name="Claudel C."/>
            <person name="Donnadieu C."/>
            <person name="Faraut T."/>
            <person name="Fievet G."/>
            <person name="Helmstetter N."/>
            <person name="King M."/>
            <person name="Knapp S.J."/>
            <person name="Lai Z."/>
            <person name="Le Paslier M.C."/>
            <person name="Lippi Y."/>
            <person name="Lorenzon L."/>
            <person name="Mandel J.R."/>
            <person name="Marage G."/>
            <person name="Marchand G."/>
            <person name="Marquand E."/>
            <person name="Bret-Mestries E."/>
            <person name="Morien E."/>
            <person name="Nambeesan S."/>
            <person name="Nguyen T."/>
            <person name="Pegot-Espagnet P."/>
            <person name="Pouilly N."/>
            <person name="Raftis F."/>
            <person name="Sallet E."/>
            <person name="Schiex T."/>
            <person name="Thomas J."/>
            <person name="Vandecasteele C."/>
            <person name="Vares D."/>
            <person name="Vear F."/>
            <person name="Vautrin S."/>
            <person name="Crespi M."/>
            <person name="Mangin B."/>
            <person name="Burke J.M."/>
            <person name="Salse J."/>
            <person name="Munos S."/>
            <person name="Vincourt P."/>
            <person name="Rieseberg L.H."/>
            <person name="Langlade N.B."/>
        </authorList>
    </citation>
    <scope>NUCLEOTIDE SEQUENCE [LARGE SCALE GENOMIC DNA]</scope>
    <source>
        <strain evidence="10">cv. SF193</strain>
        <tissue evidence="8">Leaves</tissue>
    </source>
</reference>
<dbReference type="EC" id="1.14.14.88" evidence="8"/>
<sequence length="356" mass="41819">MEALYYYIPLISLIFLAISIFTDYFFHKLQNLPPRPWLPPLPIIGHLYLLNKPLHRSLAKLSAKHGPIQLLQFGSRRVLVVSSPSTAEECLTKNDIVFANRPQLLAGKYLGYNYTSLVFAPYGDHWRNLRRISTLEIFSSHRLTEFEPIRADEVRQMMRKLYRSSLKLDTVVHVRPMLVELTLNVVMRMISGKRYYYSKDDVLIDYSKDDVLIDEEKEKANRFQEIVNEILKLMGATNVGDFVPMLRWLGVSKLEKRLIALQAKRDLFMQELLEELKENMENCSNGKQRKNMIQMLLSLQNSEPELYTDELIRSMTLVNSNKKILYFILAFYTNKQLYKRVELGQFVNRDGFFKLF</sequence>
<dbReference type="OMA" id="METELNW"/>
<keyword evidence="2" id="KW-0479">Metal-binding</keyword>
<dbReference type="EMBL" id="MNCJ02000319">
    <property type="protein sequence ID" value="KAF5808944.1"/>
    <property type="molecule type" value="Genomic_DNA"/>
</dbReference>
<dbReference type="GO" id="GO:0020037">
    <property type="term" value="F:heme binding"/>
    <property type="evidence" value="ECO:0007669"/>
    <property type="project" value="InterPro"/>
</dbReference>
<evidence type="ECO:0000313" key="9">
    <source>
        <dbReference type="EMBL" id="OTG17544.1"/>
    </source>
</evidence>
<evidence type="ECO:0000256" key="4">
    <source>
        <dbReference type="ARBA" id="ARBA00023004"/>
    </source>
</evidence>
<feature type="coiled-coil region" evidence="6">
    <location>
        <begin position="251"/>
        <end position="289"/>
    </location>
</feature>
<evidence type="ECO:0000313" key="10">
    <source>
        <dbReference type="Proteomes" id="UP000215914"/>
    </source>
</evidence>
<dbReference type="EMBL" id="CM007897">
    <property type="protein sequence ID" value="OTG17544.1"/>
    <property type="molecule type" value="Genomic_DNA"/>
</dbReference>
<dbReference type="SUPFAM" id="SSF48264">
    <property type="entry name" value="Cytochrome P450"/>
    <property type="match status" value="1"/>
</dbReference>
<evidence type="ECO:0000256" key="7">
    <source>
        <dbReference type="SAM" id="Phobius"/>
    </source>
</evidence>
<dbReference type="InterPro" id="IPR050651">
    <property type="entry name" value="Plant_Cytochrome_P450_Monoox"/>
</dbReference>
<dbReference type="GO" id="GO:0048000">
    <property type="term" value="F:isoflavone 3'-hydroxylase activity"/>
    <property type="evidence" value="ECO:0007669"/>
    <property type="project" value="UniProtKB-EC"/>
</dbReference>
<keyword evidence="4" id="KW-0408">Iron</keyword>
<evidence type="ECO:0000256" key="3">
    <source>
        <dbReference type="ARBA" id="ARBA00023002"/>
    </source>
</evidence>
<reference evidence="8" key="3">
    <citation type="submission" date="2020-06" db="EMBL/GenBank/DDBJ databases">
        <title>Helianthus annuus Genome sequencing and assembly Release 2.</title>
        <authorList>
            <person name="Gouzy J."/>
            <person name="Langlade N."/>
            <person name="Munos S."/>
        </authorList>
    </citation>
    <scope>NUCLEOTIDE SEQUENCE</scope>
    <source>
        <tissue evidence="8">Leaves</tissue>
    </source>
</reference>
<keyword evidence="7" id="KW-1133">Transmembrane helix</keyword>
<keyword evidence="7" id="KW-0812">Transmembrane</keyword>
<organism evidence="9 10">
    <name type="scientific">Helianthus annuus</name>
    <name type="common">Common sunflower</name>
    <dbReference type="NCBI Taxonomy" id="4232"/>
    <lineage>
        <taxon>Eukaryota</taxon>
        <taxon>Viridiplantae</taxon>
        <taxon>Streptophyta</taxon>
        <taxon>Embryophyta</taxon>
        <taxon>Tracheophyta</taxon>
        <taxon>Spermatophyta</taxon>
        <taxon>Magnoliopsida</taxon>
        <taxon>eudicotyledons</taxon>
        <taxon>Gunneridae</taxon>
        <taxon>Pentapetalae</taxon>
        <taxon>asterids</taxon>
        <taxon>campanulids</taxon>
        <taxon>Asterales</taxon>
        <taxon>Asteraceae</taxon>
        <taxon>Asteroideae</taxon>
        <taxon>Heliantheae alliance</taxon>
        <taxon>Heliantheae</taxon>
        <taxon>Helianthus</taxon>
    </lineage>
</organism>
<dbReference type="PANTHER" id="PTHR47947:SF24">
    <property type="entry name" value="ISOFLAVONE 2'-HYDROXYLASE-LIKE"/>
    <property type="match status" value="1"/>
</dbReference>
<dbReference type="PANTHER" id="PTHR47947">
    <property type="entry name" value="CYTOCHROME P450 82C3-RELATED"/>
    <property type="match status" value="1"/>
</dbReference>
<dbReference type="InParanoid" id="A0A251U324"/>
<keyword evidence="3 8" id="KW-0560">Oxidoreductase</keyword>
<dbReference type="GO" id="GO:0005506">
    <property type="term" value="F:iron ion binding"/>
    <property type="evidence" value="ECO:0007669"/>
    <property type="project" value="InterPro"/>
</dbReference>
<keyword evidence="10" id="KW-1185">Reference proteome</keyword>
<dbReference type="Pfam" id="PF00067">
    <property type="entry name" value="p450"/>
    <property type="match status" value="1"/>
</dbReference>
<dbReference type="InterPro" id="IPR001128">
    <property type="entry name" value="Cyt_P450"/>
</dbReference>